<dbReference type="EMBL" id="CP002959">
    <property type="protein sequence ID" value="AFM14358.1"/>
    <property type="molecule type" value="Genomic_DNA"/>
</dbReference>
<feature type="signal peptide" evidence="2">
    <location>
        <begin position="1"/>
        <end position="19"/>
    </location>
</feature>
<reference evidence="3 4" key="1">
    <citation type="submission" date="2012-06" db="EMBL/GenBank/DDBJ databases">
        <title>The complete chromosome of genome of Turneriella parva DSM 21527.</title>
        <authorList>
            <consortium name="US DOE Joint Genome Institute (JGI-PGF)"/>
            <person name="Lucas S."/>
            <person name="Han J."/>
            <person name="Lapidus A."/>
            <person name="Bruce D."/>
            <person name="Goodwin L."/>
            <person name="Pitluck S."/>
            <person name="Peters L."/>
            <person name="Kyrpides N."/>
            <person name="Mavromatis K."/>
            <person name="Ivanova N."/>
            <person name="Mikhailova N."/>
            <person name="Chertkov O."/>
            <person name="Detter J.C."/>
            <person name="Tapia R."/>
            <person name="Han C."/>
            <person name="Land M."/>
            <person name="Hauser L."/>
            <person name="Markowitz V."/>
            <person name="Cheng J.-F."/>
            <person name="Hugenholtz P."/>
            <person name="Woyke T."/>
            <person name="Wu D."/>
            <person name="Gronow S."/>
            <person name="Wellnitz S."/>
            <person name="Brambilla E."/>
            <person name="Klenk H.-P."/>
            <person name="Eisen J.A."/>
        </authorList>
    </citation>
    <scope>NUCLEOTIDE SEQUENCE [LARGE SCALE GENOMIC DNA]</scope>
    <source>
        <strain evidence="4">ATCC BAA-1111 / DSM 21527 / NCTC 11395 / H</strain>
    </source>
</reference>
<evidence type="ECO:0000313" key="3">
    <source>
        <dbReference type="EMBL" id="AFM14358.1"/>
    </source>
</evidence>
<gene>
    <name evidence="3" type="ordered locus">Turpa_3724</name>
</gene>
<accession>I4BAQ1</accession>
<organism evidence="3 4">
    <name type="scientific">Turneriella parva (strain ATCC BAA-1111 / DSM 21527 / NCTC 11395 / H)</name>
    <name type="common">Leptospira parva</name>
    <dbReference type="NCBI Taxonomy" id="869212"/>
    <lineage>
        <taxon>Bacteria</taxon>
        <taxon>Pseudomonadati</taxon>
        <taxon>Spirochaetota</taxon>
        <taxon>Spirochaetia</taxon>
        <taxon>Leptospirales</taxon>
        <taxon>Leptospiraceae</taxon>
        <taxon>Turneriella</taxon>
    </lineage>
</organism>
<sequence>MRSMRIAPLALVVTTLALAGPGAAAPQVKSASGAIRSFTETTNRIACANLRKDIKTCAVKVTSATRNSTGPEGAIWAFTGNVSAPLALKGEARDIMRISLERNFIQVMQPIAEGFTVVAYYREDAAGFTPVNTDVFAAAALNPVDKVVARYDADFAAAEGLAYQLPAVWSVQGVSPGTEDEMNLKFTLSSSSTYSVEAQDLDDAALKDLSITACTVTATAGATACDAAAIALPAGKSELKLRLAARRKIKSNQPAFKMVVRRRSDNVAVLQLAIPFKPQPNYFLFGITGFLFGGLIAVMVLFLKKNPRAASPV</sequence>
<proteinExistence type="predicted"/>
<keyword evidence="2" id="KW-0732">Signal</keyword>
<dbReference type="HOGENOM" id="CLU_888366_0_0_12"/>
<dbReference type="Proteomes" id="UP000006048">
    <property type="component" value="Chromosome"/>
</dbReference>
<evidence type="ECO:0000256" key="1">
    <source>
        <dbReference type="SAM" id="Phobius"/>
    </source>
</evidence>
<keyword evidence="1" id="KW-0812">Transmembrane</keyword>
<keyword evidence="4" id="KW-1185">Reference proteome</keyword>
<evidence type="ECO:0000313" key="4">
    <source>
        <dbReference type="Proteomes" id="UP000006048"/>
    </source>
</evidence>
<feature type="transmembrane region" description="Helical" evidence="1">
    <location>
        <begin position="282"/>
        <end position="303"/>
    </location>
</feature>
<protein>
    <submittedName>
        <fullName evidence="3">Uncharacterized protein</fullName>
    </submittedName>
</protein>
<dbReference type="AlphaFoldDB" id="I4BAQ1"/>
<keyword evidence="1" id="KW-1133">Transmembrane helix</keyword>
<name>I4BAQ1_TURPD</name>
<dbReference type="KEGG" id="tpx:Turpa_3724"/>
<evidence type="ECO:0000256" key="2">
    <source>
        <dbReference type="SAM" id="SignalP"/>
    </source>
</evidence>
<feature type="chain" id="PRO_5003686090" evidence="2">
    <location>
        <begin position="20"/>
        <end position="313"/>
    </location>
</feature>
<keyword evidence="1" id="KW-0472">Membrane</keyword>